<dbReference type="EMBL" id="JACRSY010000004">
    <property type="protein sequence ID" value="MBC8578677.1"/>
    <property type="molecule type" value="Genomic_DNA"/>
</dbReference>
<protein>
    <recommendedName>
        <fullName evidence="3">Mor transcription activator family protein</fullName>
    </recommendedName>
</protein>
<dbReference type="PANTHER" id="PTHR37812:SF1">
    <property type="entry name" value="MU-LIKE PROPHAGE FLUMU PROTEIN C"/>
    <property type="match status" value="1"/>
</dbReference>
<evidence type="ECO:0000313" key="2">
    <source>
        <dbReference type="Proteomes" id="UP000655830"/>
    </source>
</evidence>
<dbReference type="InterPro" id="IPR052411">
    <property type="entry name" value="c-mor_Regulatory_Protein"/>
</dbReference>
<dbReference type="NCBIfam" id="NF040785">
    <property type="entry name" value="CD3324_fam"/>
    <property type="match status" value="1"/>
</dbReference>
<organism evidence="1 2">
    <name type="scientific">Zhenhengia yiwuensis</name>
    <dbReference type="NCBI Taxonomy" id="2763666"/>
    <lineage>
        <taxon>Bacteria</taxon>
        <taxon>Bacillati</taxon>
        <taxon>Bacillota</taxon>
        <taxon>Clostridia</taxon>
        <taxon>Lachnospirales</taxon>
        <taxon>Lachnospiraceae</taxon>
        <taxon>Zhenhengia</taxon>
    </lineage>
</organism>
<evidence type="ECO:0008006" key="3">
    <source>
        <dbReference type="Google" id="ProtNLM"/>
    </source>
</evidence>
<dbReference type="SUPFAM" id="SSF46689">
    <property type="entry name" value="Homeodomain-like"/>
    <property type="match status" value="1"/>
</dbReference>
<name>A0A926ICH1_9FIRM</name>
<dbReference type="InterPro" id="IPR049739">
    <property type="entry name" value="YraL-like"/>
</dbReference>
<keyword evidence="2" id="KW-1185">Reference proteome</keyword>
<dbReference type="InterPro" id="IPR009057">
    <property type="entry name" value="Homeodomain-like_sf"/>
</dbReference>
<sequence length="88" mass="10416">MKYRKAESVLPQELLEQIQQYIQGEYVYIPNKKGMKKAWGEKTGTRHYIAERNVGIKKQYYKGKKCEELAMEYHLSLASIRKIVYGNK</sequence>
<dbReference type="PANTHER" id="PTHR37812">
    <property type="entry name" value="MU-LIKE PROPHAGE FLUMU PROTEIN C"/>
    <property type="match status" value="1"/>
</dbReference>
<dbReference type="AlphaFoldDB" id="A0A926ICH1"/>
<dbReference type="RefSeq" id="WP_249331673.1">
    <property type="nucleotide sequence ID" value="NZ_JACRSY010000004.1"/>
</dbReference>
<gene>
    <name evidence="1" type="ORF">H8718_03925</name>
</gene>
<reference evidence="1" key="1">
    <citation type="submission" date="2020-08" db="EMBL/GenBank/DDBJ databases">
        <title>Genome public.</title>
        <authorList>
            <person name="Liu C."/>
            <person name="Sun Q."/>
        </authorList>
    </citation>
    <scope>NUCLEOTIDE SEQUENCE</scope>
    <source>
        <strain evidence="1">NSJ-12</strain>
    </source>
</reference>
<evidence type="ECO:0000313" key="1">
    <source>
        <dbReference type="EMBL" id="MBC8578677.1"/>
    </source>
</evidence>
<dbReference type="Gene3D" id="1.10.10.60">
    <property type="entry name" value="Homeodomain-like"/>
    <property type="match status" value="1"/>
</dbReference>
<dbReference type="Proteomes" id="UP000655830">
    <property type="component" value="Unassembled WGS sequence"/>
</dbReference>
<comment type="caution">
    <text evidence="1">The sequence shown here is derived from an EMBL/GenBank/DDBJ whole genome shotgun (WGS) entry which is preliminary data.</text>
</comment>
<accession>A0A926ICH1</accession>
<proteinExistence type="predicted"/>